<evidence type="ECO:0000313" key="2">
    <source>
        <dbReference type="Proteomes" id="UP000037185"/>
    </source>
</evidence>
<name>A0ACC4W3C4_STRFR</name>
<protein>
    <submittedName>
        <fullName evidence="1">Cysteine synthase</fullName>
    </submittedName>
</protein>
<organism evidence="1 2">
    <name type="scientific">Streptomyces fradiae</name>
    <name type="common">Streptomyces roseoflavus</name>
    <dbReference type="NCBI Taxonomy" id="1906"/>
    <lineage>
        <taxon>Bacteria</taxon>
        <taxon>Bacillati</taxon>
        <taxon>Actinomycetota</taxon>
        <taxon>Actinomycetes</taxon>
        <taxon>Kitasatosporales</taxon>
        <taxon>Streptomycetaceae</taxon>
        <taxon>Streptomyces</taxon>
    </lineage>
</organism>
<dbReference type="Proteomes" id="UP000037185">
    <property type="component" value="Unassembled WGS sequence"/>
</dbReference>
<keyword evidence="2" id="KW-1185">Reference proteome</keyword>
<feature type="non-terminal residue" evidence="1">
    <location>
        <position position="69"/>
    </location>
</feature>
<accession>A0ACC4W3C4</accession>
<dbReference type="EMBL" id="LGSP01000110">
    <property type="protein sequence ID" value="KNE79023.1"/>
    <property type="molecule type" value="Genomic_DNA"/>
</dbReference>
<gene>
    <name evidence="1" type="ORF">ADZ36_29805</name>
</gene>
<proteinExistence type="predicted"/>
<evidence type="ECO:0000313" key="1">
    <source>
        <dbReference type="EMBL" id="KNE79023.1"/>
    </source>
</evidence>
<sequence length="69" mass="7748">MQHLLERFEALLGPTPVKTIELDVLGRPRRLHLKLEGYNITGSIKARTAYGLVRGLVQDGRLWPGAELL</sequence>
<reference evidence="1" key="1">
    <citation type="submission" date="2015-07" db="EMBL/GenBank/DDBJ databases">
        <title>Draft genome sequence of Streptomyces fradiae, a resistant strain to nitron-oligomycin.</title>
        <authorList>
            <person name="Vatlin A.A."/>
            <person name="Bekker O.B."/>
            <person name="Danilenko V.N."/>
        </authorList>
    </citation>
    <scope>NUCLEOTIDE SEQUENCE</scope>
    <source>
        <strain evidence="1">Olg1-1</strain>
    </source>
</reference>
<comment type="caution">
    <text evidence="1">The sequence shown here is derived from an EMBL/GenBank/DDBJ whole genome shotgun (WGS) entry which is preliminary data.</text>
</comment>